<gene>
    <name evidence="1" type="ORF">EVC35_00745</name>
</gene>
<protein>
    <submittedName>
        <fullName evidence="1">Uncharacterized protein</fullName>
    </submittedName>
</protein>
<comment type="caution">
    <text evidence="1">The sequence shown here is derived from an EMBL/GenBank/DDBJ whole genome shotgun (WGS) entry which is preliminary data.</text>
</comment>
<dbReference type="EMBL" id="SDWY01000001">
    <property type="protein sequence ID" value="MDN6899536.1"/>
    <property type="molecule type" value="Genomic_DNA"/>
</dbReference>
<name>A0AAJ1R877_9LACO</name>
<dbReference type="Proteomes" id="UP001167919">
    <property type="component" value="Unassembled WGS sequence"/>
</dbReference>
<evidence type="ECO:0000313" key="1">
    <source>
        <dbReference type="EMBL" id="MDN6899536.1"/>
    </source>
</evidence>
<dbReference type="AlphaFoldDB" id="A0AAJ1R877"/>
<accession>A0AAJ1R877</accession>
<dbReference type="RefSeq" id="WP_301710833.1">
    <property type="nucleotide sequence ID" value="NZ_SDWY01000001.1"/>
</dbReference>
<proteinExistence type="predicted"/>
<organism evidence="1 2">
    <name type="scientific">Oenococcus sicerae</name>
    <dbReference type="NCBI Taxonomy" id="2203724"/>
    <lineage>
        <taxon>Bacteria</taxon>
        <taxon>Bacillati</taxon>
        <taxon>Bacillota</taxon>
        <taxon>Bacilli</taxon>
        <taxon>Lactobacillales</taxon>
        <taxon>Lactobacillaceae</taxon>
        <taxon>Oenococcus</taxon>
    </lineage>
</organism>
<sequence>MENNNLKYVYLIDQPTIINPITKFYDRLEKLHYEKVNSLAEKIDVIVIDNNVVRSEKDQAKLDKRIIKLKKKFSPKILSLKDFLNSIGYDPDPQFVLWTDQYPNFNPWTGEPVRMWKD</sequence>
<evidence type="ECO:0000313" key="2">
    <source>
        <dbReference type="Proteomes" id="UP001167919"/>
    </source>
</evidence>
<reference evidence="1" key="1">
    <citation type="submission" date="2019-01" db="EMBL/GenBank/DDBJ databases">
        <title>Oenococcus sicerae UCMA17102.</title>
        <authorList>
            <person name="Cousin F.J."/>
            <person name="Le Guellec R."/>
            <person name="Cretenet M."/>
        </authorList>
    </citation>
    <scope>NUCLEOTIDE SEQUENCE</scope>
    <source>
        <strain evidence="1">UCMA17102</strain>
    </source>
</reference>